<dbReference type="Pfam" id="PF12704">
    <property type="entry name" value="MacB_PCD"/>
    <property type="match status" value="1"/>
</dbReference>
<evidence type="ECO:0000256" key="6">
    <source>
        <dbReference type="ARBA" id="ARBA00038076"/>
    </source>
</evidence>
<dbReference type="Proteomes" id="UP001218788">
    <property type="component" value="Unassembled WGS sequence"/>
</dbReference>
<evidence type="ECO:0000256" key="7">
    <source>
        <dbReference type="SAM" id="Phobius"/>
    </source>
</evidence>
<evidence type="ECO:0000256" key="1">
    <source>
        <dbReference type="ARBA" id="ARBA00004651"/>
    </source>
</evidence>
<evidence type="ECO:0000256" key="5">
    <source>
        <dbReference type="ARBA" id="ARBA00023136"/>
    </source>
</evidence>
<accession>A0ABT5L576</accession>
<keyword evidence="5 7" id="KW-0472">Membrane</keyword>
<sequence length="418" mass="44982">MLQQLNLTKIRLLVADAWHELLAQKLRTFLTLLGMIFGVGAVIAMLNIGKGAEQEALKMIGSMGLQNLIVESKRYSAEELRDIREDSLGLNAADVAAAMATLPFIASYSGEKQIKLFALYSDFAKADATAVGVTSSYFELASMAPAKGRLLTANDELRVAQVAVLGADVAAALFPDAEPLGQFVKINHAWFEVVGVIAAPTFNKDAFQGVKINGDRNRVFIPLSTSQKKLNSEPLASELDVVKFEVTEDYSTVLAAKAVTQLLDQRHAGVEDYRLIIPVELLAQQENTQRIFNIVMACVAGISLLVGGIGIMNIMLANVLERTKEIGLLRAVGATQQDIKLQFIAESFVISVLGGVLGIVFGLVLSEIIGFYSEWAVSWSLTAIVLSVSICLLVGVGFGVFPAIKASKLNPIDALHSD</sequence>
<keyword evidence="4 7" id="KW-1133">Transmembrane helix</keyword>
<reference evidence="10 11" key="1">
    <citation type="submission" date="2022-10" db="EMBL/GenBank/DDBJ databases">
        <title>Alteromonas sp. chi3 Genome sequencing.</title>
        <authorList>
            <person name="Park S."/>
        </authorList>
    </citation>
    <scope>NUCLEOTIDE SEQUENCE [LARGE SCALE GENOMIC DNA]</scope>
    <source>
        <strain evidence="11">chi3</strain>
    </source>
</reference>
<evidence type="ECO:0000256" key="4">
    <source>
        <dbReference type="ARBA" id="ARBA00022989"/>
    </source>
</evidence>
<dbReference type="InterPro" id="IPR050250">
    <property type="entry name" value="Macrolide_Exporter_MacB"/>
</dbReference>
<comment type="caution">
    <text evidence="10">The sequence shown here is derived from an EMBL/GenBank/DDBJ whole genome shotgun (WGS) entry which is preliminary data.</text>
</comment>
<evidence type="ECO:0000259" key="8">
    <source>
        <dbReference type="Pfam" id="PF02687"/>
    </source>
</evidence>
<evidence type="ECO:0000259" key="9">
    <source>
        <dbReference type="Pfam" id="PF12704"/>
    </source>
</evidence>
<feature type="transmembrane region" description="Helical" evidence="7">
    <location>
        <begin position="341"/>
        <end position="365"/>
    </location>
</feature>
<protein>
    <submittedName>
        <fullName evidence="10">ABC transporter permease</fullName>
    </submittedName>
</protein>
<organism evidence="10 11">
    <name type="scientific">Alteromonas gilva</name>
    <dbReference type="NCBI Taxonomy" id="2987522"/>
    <lineage>
        <taxon>Bacteria</taxon>
        <taxon>Pseudomonadati</taxon>
        <taxon>Pseudomonadota</taxon>
        <taxon>Gammaproteobacteria</taxon>
        <taxon>Alteromonadales</taxon>
        <taxon>Alteromonadaceae</taxon>
        <taxon>Alteromonas/Salinimonas group</taxon>
        <taxon>Alteromonas</taxon>
    </lineage>
</organism>
<keyword evidence="3 7" id="KW-0812">Transmembrane</keyword>
<comment type="subcellular location">
    <subcellularLocation>
        <location evidence="1">Cell membrane</location>
        <topology evidence="1">Multi-pass membrane protein</topology>
    </subcellularLocation>
</comment>
<dbReference type="PANTHER" id="PTHR30572:SF4">
    <property type="entry name" value="ABC TRANSPORTER PERMEASE YTRF"/>
    <property type="match status" value="1"/>
</dbReference>
<evidence type="ECO:0000313" key="10">
    <source>
        <dbReference type="EMBL" id="MDC8831549.1"/>
    </source>
</evidence>
<feature type="transmembrane region" description="Helical" evidence="7">
    <location>
        <begin position="377"/>
        <end position="401"/>
    </location>
</feature>
<proteinExistence type="inferred from homology"/>
<name>A0ABT5L576_9ALTE</name>
<feature type="transmembrane region" description="Helical" evidence="7">
    <location>
        <begin position="29"/>
        <end position="49"/>
    </location>
</feature>
<dbReference type="InterPro" id="IPR025857">
    <property type="entry name" value="MacB_PCD"/>
</dbReference>
<dbReference type="Pfam" id="PF02687">
    <property type="entry name" value="FtsX"/>
    <property type="match status" value="1"/>
</dbReference>
<evidence type="ECO:0000313" key="11">
    <source>
        <dbReference type="Proteomes" id="UP001218788"/>
    </source>
</evidence>
<comment type="similarity">
    <text evidence="6">Belongs to the ABC-4 integral membrane protein family.</text>
</comment>
<evidence type="ECO:0000256" key="3">
    <source>
        <dbReference type="ARBA" id="ARBA00022692"/>
    </source>
</evidence>
<feature type="transmembrane region" description="Helical" evidence="7">
    <location>
        <begin position="294"/>
        <end position="320"/>
    </location>
</feature>
<dbReference type="InterPro" id="IPR003838">
    <property type="entry name" value="ABC3_permease_C"/>
</dbReference>
<dbReference type="EMBL" id="JAQQXP010000001">
    <property type="protein sequence ID" value="MDC8831549.1"/>
    <property type="molecule type" value="Genomic_DNA"/>
</dbReference>
<feature type="domain" description="MacB-like periplasmic core" evidence="9">
    <location>
        <begin position="28"/>
        <end position="259"/>
    </location>
</feature>
<gene>
    <name evidence="10" type="ORF">OIK42_12345</name>
</gene>
<evidence type="ECO:0000256" key="2">
    <source>
        <dbReference type="ARBA" id="ARBA00022475"/>
    </source>
</evidence>
<dbReference type="PANTHER" id="PTHR30572">
    <property type="entry name" value="MEMBRANE COMPONENT OF TRANSPORTER-RELATED"/>
    <property type="match status" value="1"/>
</dbReference>
<feature type="domain" description="ABC3 transporter permease C-terminal" evidence="8">
    <location>
        <begin position="299"/>
        <end position="411"/>
    </location>
</feature>
<dbReference type="RefSeq" id="WP_273640931.1">
    <property type="nucleotide sequence ID" value="NZ_JAQQXP010000001.1"/>
</dbReference>
<keyword evidence="11" id="KW-1185">Reference proteome</keyword>
<keyword evidence="2" id="KW-1003">Cell membrane</keyword>